<dbReference type="Gene3D" id="1.20.1260.10">
    <property type="match status" value="1"/>
</dbReference>
<dbReference type="InterPro" id="IPR008331">
    <property type="entry name" value="Ferritin_DPS_dom"/>
</dbReference>
<keyword evidence="2" id="KW-0408">Iron</keyword>
<dbReference type="PANTHER" id="PTHR30295:SF0">
    <property type="entry name" value="BACTERIOFERRITIN"/>
    <property type="match status" value="1"/>
</dbReference>
<reference evidence="4" key="1">
    <citation type="submission" date="2022-08" db="EMBL/GenBank/DDBJ databases">
        <title>Draft genome sequencing of Roseisolibacter agri AW1220.</title>
        <authorList>
            <person name="Tobiishi Y."/>
            <person name="Tonouchi A."/>
        </authorList>
    </citation>
    <scope>NUCLEOTIDE SEQUENCE</scope>
    <source>
        <strain evidence="4">AW1220</strain>
    </source>
</reference>
<dbReference type="PROSITE" id="PS50905">
    <property type="entry name" value="FERRITIN_LIKE"/>
    <property type="match status" value="1"/>
</dbReference>
<dbReference type="GO" id="GO:0004322">
    <property type="term" value="F:ferroxidase activity"/>
    <property type="evidence" value="ECO:0007669"/>
    <property type="project" value="TreeGrafter"/>
</dbReference>
<dbReference type="EMBL" id="BRXS01000004">
    <property type="protein sequence ID" value="GLC26089.1"/>
    <property type="molecule type" value="Genomic_DNA"/>
</dbReference>
<dbReference type="GO" id="GO:0005829">
    <property type="term" value="C:cytosol"/>
    <property type="evidence" value="ECO:0007669"/>
    <property type="project" value="TreeGrafter"/>
</dbReference>
<proteinExistence type="predicted"/>
<dbReference type="InterPro" id="IPR012347">
    <property type="entry name" value="Ferritin-like"/>
</dbReference>
<dbReference type="GO" id="GO:0008199">
    <property type="term" value="F:ferric iron binding"/>
    <property type="evidence" value="ECO:0007669"/>
    <property type="project" value="InterPro"/>
</dbReference>
<dbReference type="GO" id="GO:0020037">
    <property type="term" value="F:heme binding"/>
    <property type="evidence" value="ECO:0007669"/>
    <property type="project" value="TreeGrafter"/>
</dbReference>
<dbReference type="PANTHER" id="PTHR30295">
    <property type="entry name" value="BACTERIOFERRITIN"/>
    <property type="match status" value="1"/>
</dbReference>
<comment type="caution">
    <text evidence="4">The sequence shown here is derived from an EMBL/GenBank/DDBJ whole genome shotgun (WGS) entry which is preliminary data.</text>
</comment>
<evidence type="ECO:0000313" key="5">
    <source>
        <dbReference type="Proteomes" id="UP001161325"/>
    </source>
</evidence>
<evidence type="ECO:0000256" key="2">
    <source>
        <dbReference type="ARBA" id="ARBA00023004"/>
    </source>
</evidence>
<evidence type="ECO:0000256" key="1">
    <source>
        <dbReference type="ARBA" id="ARBA00022434"/>
    </source>
</evidence>
<evidence type="ECO:0000313" key="4">
    <source>
        <dbReference type="EMBL" id="GLC26089.1"/>
    </source>
</evidence>
<accession>A0AA37Q3W2</accession>
<dbReference type="SUPFAM" id="SSF47240">
    <property type="entry name" value="Ferritin-like"/>
    <property type="match status" value="1"/>
</dbReference>
<protein>
    <submittedName>
        <fullName evidence="4">Bacterioferritin</fullName>
    </submittedName>
</protein>
<feature type="domain" description="Ferritin-like diiron" evidence="3">
    <location>
        <begin position="4"/>
        <end position="144"/>
    </location>
</feature>
<dbReference type="Pfam" id="PF00210">
    <property type="entry name" value="Ferritin"/>
    <property type="match status" value="1"/>
</dbReference>
<dbReference type="GO" id="GO:0006879">
    <property type="term" value="P:intracellular iron ion homeostasis"/>
    <property type="evidence" value="ECO:0007669"/>
    <property type="project" value="UniProtKB-KW"/>
</dbReference>
<dbReference type="InterPro" id="IPR009040">
    <property type="entry name" value="Ferritin-like_diiron"/>
</dbReference>
<dbReference type="InterPro" id="IPR009078">
    <property type="entry name" value="Ferritin-like_SF"/>
</dbReference>
<dbReference type="RefSeq" id="WP_284350557.1">
    <property type="nucleotide sequence ID" value="NZ_BRXS01000004.1"/>
</dbReference>
<sequence length="144" mass="16709">MADKITKDQLIALLNEDLAREYQAVITYRTYASAVPGRFRQELREFFTAEITDELGHAQILADKIVHMGGRPETVPAKVKYTEDPKEMLQNALADETETVERYVQRREQAEACGEYGLAVDFDDLIADETRHRDELRMMLKRWD</sequence>
<organism evidence="4 5">
    <name type="scientific">Roseisolibacter agri</name>
    <dbReference type="NCBI Taxonomy" id="2014610"/>
    <lineage>
        <taxon>Bacteria</taxon>
        <taxon>Pseudomonadati</taxon>
        <taxon>Gemmatimonadota</taxon>
        <taxon>Gemmatimonadia</taxon>
        <taxon>Gemmatimonadales</taxon>
        <taxon>Gemmatimonadaceae</taxon>
        <taxon>Roseisolibacter</taxon>
    </lineage>
</organism>
<evidence type="ECO:0000259" key="3">
    <source>
        <dbReference type="PROSITE" id="PS50905"/>
    </source>
</evidence>
<name>A0AA37Q3W2_9BACT</name>
<dbReference type="CDD" id="cd00657">
    <property type="entry name" value="Ferritin_like"/>
    <property type="match status" value="1"/>
</dbReference>
<keyword evidence="1" id="KW-0409">Iron storage</keyword>
<gene>
    <name evidence="4" type="ORF">rosag_26020</name>
</gene>
<keyword evidence="5" id="KW-1185">Reference proteome</keyword>
<dbReference type="AlphaFoldDB" id="A0AA37Q3W2"/>
<dbReference type="Proteomes" id="UP001161325">
    <property type="component" value="Unassembled WGS sequence"/>
</dbReference>